<dbReference type="InterPro" id="IPR011704">
    <property type="entry name" value="ATPase_dyneun-rel_AAA"/>
</dbReference>
<gene>
    <name evidence="2" type="ORF">NAT47_08250</name>
</gene>
<dbReference type="EMBL" id="JAMLJN010000006">
    <property type="protein sequence ID" value="MCL9770406.1"/>
    <property type="molecule type" value="Genomic_DNA"/>
</dbReference>
<dbReference type="Gene3D" id="3.40.50.300">
    <property type="entry name" value="P-loop containing nucleotide triphosphate hydrolases"/>
    <property type="match status" value="1"/>
</dbReference>
<dbReference type="Proteomes" id="UP001203342">
    <property type="component" value="Unassembled WGS sequence"/>
</dbReference>
<name>A0ABT0THF4_9FLAO</name>
<evidence type="ECO:0000313" key="3">
    <source>
        <dbReference type="Proteomes" id="UP001203342"/>
    </source>
</evidence>
<dbReference type="PANTHER" id="PTHR37291">
    <property type="entry name" value="5-METHYLCYTOSINE-SPECIFIC RESTRICTION ENZYME B"/>
    <property type="match status" value="1"/>
</dbReference>
<feature type="domain" description="ATPase dynein-related AAA" evidence="1">
    <location>
        <begin position="101"/>
        <end position="271"/>
    </location>
</feature>
<sequence length="431" mass="50039">MTDRAQKLIKYIFETEIDKIEGSRLSENKGLSALCLLYKTDLNPEELSKKYGVNIQFNNINTASVPEFISEISKYIDIKVFQSKPENQSKTELASKFKSVNIIFYGAPGTGKSYKVDKIIENLDSHYYERITFHPEYDNASFIGGYKPISDKDSAGNDTIKYKFVPQAFTNIYERAWQDLENPYFLVIEEINRGNCAEIFGEIFQLLDRNSSYTVTPSKELKEYLINEAFEDENHLGIVNGLKLPPNLSILATMNTSDQSLFPMDSAFKRRWDWEYVPICYEVFYLDENNKKQKNDSFDFEINIEDGKKYSWIKFIEKINLNHIKVNPSLGMDKCIGNYFIKPDNGNVISLKPFVNKVIFYLWNDVFKDEDNKVFEENTSYEDFFPIETNGKKKIKELFDRIDLKAIPSLEIVEDENPLGQVAESPEEMES</sequence>
<evidence type="ECO:0000313" key="2">
    <source>
        <dbReference type="EMBL" id="MCL9770406.1"/>
    </source>
</evidence>
<accession>A0ABT0THF4</accession>
<evidence type="ECO:0000259" key="1">
    <source>
        <dbReference type="Pfam" id="PF07728"/>
    </source>
</evidence>
<reference evidence="2 3" key="1">
    <citation type="submission" date="2022-05" db="EMBL/GenBank/DDBJ databases">
        <title>Flavobacterium sp., isolated from activated sludge.</title>
        <authorList>
            <person name="Ran Q."/>
        </authorList>
    </citation>
    <scope>NUCLEOTIDE SEQUENCE [LARGE SCALE GENOMIC DNA]</scope>
    <source>
        <strain evidence="2 3">HXWNR69</strain>
    </source>
</reference>
<dbReference type="Pfam" id="PF07728">
    <property type="entry name" value="AAA_5"/>
    <property type="match status" value="1"/>
</dbReference>
<comment type="caution">
    <text evidence="2">The sequence shown here is derived from an EMBL/GenBank/DDBJ whole genome shotgun (WGS) entry which is preliminary data.</text>
</comment>
<dbReference type="PANTHER" id="PTHR37291:SF1">
    <property type="entry name" value="TYPE IV METHYL-DIRECTED RESTRICTION ENZYME ECOKMCRB SUBUNIT"/>
    <property type="match status" value="1"/>
</dbReference>
<keyword evidence="3" id="KW-1185">Reference proteome</keyword>
<dbReference type="InterPro" id="IPR027417">
    <property type="entry name" value="P-loop_NTPase"/>
</dbReference>
<organism evidence="2 3">
    <name type="scientific">Flavobacterium fragile</name>
    <dbReference type="NCBI Taxonomy" id="2949085"/>
    <lineage>
        <taxon>Bacteria</taxon>
        <taxon>Pseudomonadati</taxon>
        <taxon>Bacteroidota</taxon>
        <taxon>Flavobacteriia</taxon>
        <taxon>Flavobacteriales</taxon>
        <taxon>Flavobacteriaceae</taxon>
        <taxon>Flavobacterium</taxon>
    </lineage>
</organism>
<dbReference type="SUPFAM" id="SSF52540">
    <property type="entry name" value="P-loop containing nucleoside triphosphate hydrolases"/>
    <property type="match status" value="1"/>
</dbReference>
<proteinExistence type="predicted"/>
<dbReference type="InterPro" id="IPR052934">
    <property type="entry name" value="Methyl-DNA_Rec/Restrict_Enz"/>
</dbReference>
<protein>
    <submittedName>
        <fullName evidence="2">AAA family ATPase</fullName>
    </submittedName>
</protein>
<dbReference type="RefSeq" id="WP_250581923.1">
    <property type="nucleotide sequence ID" value="NZ_JAMLJN010000006.1"/>
</dbReference>